<dbReference type="PROSITE" id="PS51257">
    <property type="entry name" value="PROKAR_LIPOPROTEIN"/>
    <property type="match status" value="1"/>
</dbReference>
<evidence type="ECO:0000256" key="1">
    <source>
        <dbReference type="SAM" id="MobiDB-lite"/>
    </source>
</evidence>
<reference evidence="3" key="1">
    <citation type="submission" date="2017-04" db="EMBL/GenBank/DDBJ databases">
        <authorList>
            <person name="Varghese N."/>
            <person name="Submissions S."/>
        </authorList>
    </citation>
    <scope>NUCLEOTIDE SEQUENCE [LARGE SCALE GENOMIC DNA]</scope>
</reference>
<feature type="region of interest" description="Disordered" evidence="1">
    <location>
        <begin position="65"/>
        <end position="84"/>
    </location>
</feature>
<dbReference type="RefSeq" id="WP_143255943.1">
    <property type="nucleotide sequence ID" value="NZ_FXWG01000001.1"/>
</dbReference>
<organism evidence="2 3">
    <name type="scientific">Altererythrobacter xiamenensis</name>
    <dbReference type="NCBI Taxonomy" id="1316679"/>
    <lineage>
        <taxon>Bacteria</taxon>
        <taxon>Pseudomonadati</taxon>
        <taxon>Pseudomonadota</taxon>
        <taxon>Alphaproteobacteria</taxon>
        <taxon>Sphingomonadales</taxon>
        <taxon>Erythrobacteraceae</taxon>
        <taxon>Altererythrobacter</taxon>
    </lineage>
</organism>
<sequence length="84" mass="8522">MNKAQIAAVAAAVGMLSGCATYLEEGATKNAAAQCEAMGKQFVKTDSKKTEAIVVSSATVTGECIGPEDPRYVSDPGPSTPPSD</sequence>
<gene>
    <name evidence="2" type="ORF">SAMN06297468_0536</name>
</gene>
<dbReference type="Proteomes" id="UP000194420">
    <property type="component" value="Unassembled WGS sequence"/>
</dbReference>
<dbReference type="EMBL" id="FXWG01000001">
    <property type="protein sequence ID" value="SMQ61287.1"/>
    <property type="molecule type" value="Genomic_DNA"/>
</dbReference>
<name>A0A1Y6EFC0_9SPHN</name>
<evidence type="ECO:0000313" key="3">
    <source>
        <dbReference type="Proteomes" id="UP000194420"/>
    </source>
</evidence>
<keyword evidence="3" id="KW-1185">Reference proteome</keyword>
<evidence type="ECO:0008006" key="4">
    <source>
        <dbReference type="Google" id="ProtNLM"/>
    </source>
</evidence>
<accession>A0A1Y6EFC0</accession>
<evidence type="ECO:0000313" key="2">
    <source>
        <dbReference type="EMBL" id="SMQ61287.1"/>
    </source>
</evidence>
<protein>
    <recommendedName>
        <fullName evidence="4">Lipoprotein</fullName>
    </recommendedName>
</protein>
<dbReference type="AlphaFoldDB" id="A0A1Y6EFC0"/>
<proteinExistence type="predicted"/>